<dbReference type="InterPro" id="IPR052049">
    <property type="entry name" value="Electron_transfer_protein"/>
</dbReference>
<feature type="transmembrane region" description="Helical" evidence="8">
    <location>
        <begin position="360"/>
        <end position="382"/>
    </location>
</feature>
<organism evidence="10 11">
    <name type="scientific">Natronogracilivirga saccharolytica</name>
    <dbReference type="NCBI Taxonomy" id="2812953"/>
    <lineage>
        <taxon>Bacteria</taxon>
        <taxon>Pseudomonadati</taxon>
        <taxon>Balneolota</taxon>
        <taxon>Balneolia</taxon>
        <taxon>Balneolales</taxon>
        <taxon>Cyclonatronaceae</taxon>
        <taxon>Natronogracilivirga</taxon>
    </lineage>
</organism>
<evidence type="ECO:0000256" key="4">
    <source>
        <dbReference type="ARBA" id="ARBA00022692"/>
    </source>
</evidence>
<feature type="transmembrane region" description="Helical" evidence="8">
    <location>
        <begin position="131"/>
        <end position="153"/>
    </location>
</feature>
<keyword evidence="5 8" id="KW-1133">Transmembrane helix</keyword>
<comment type="subcellular location">
    <subcellularLocation>
        <location evidence="1">Cell membrane</location>
        <topology evidence="1">Multi-pass membrane protein</topology>
    </subcellularLocation>
</comment>
<dbReference type="EMBL" id="JAFIDN010000009">
    <property type="protein sequence ID" value="MBP3193296.1"/>
    <property type="molecule type" value="Genomic_DNA"/>
</dbReference>
<evidence type="ECO:0000256" key="7">
    <source>
        <dbReference type="SAM" id="MobiDB-lite"/>
    </source>
</evidence>
<feature type="transmembrane region" description="Helical" evidence="8">
    <location>
        <begin position="240"/>
        <end position="260"/>
    </location>
</feature>
<evidence type="ECO:0000256" key="8">
    <source>
        <dbReference type="SAM" id="Phobius"/>
    </source>
</evidence>
<keyword evidence="6 8" id="KW-0472">Membrane</keyword>
<keyword evidence="3" id="KW-1003">Cell membrane</keyword>
<evidence type="ECO:0000256" key="6">
    <source>
        <dbReference type="ARBA" id="ARBA00023136"/>
    </source>
</evidence>
<comment type="caution">
    <text evidence="10">The sequence shown here is derived from an EMBL/GenBank/DDBJ whole genome shotgun (WGS) entry which is preliminary data.</text>
</comment>
<proteinExistence type="inferred from homology"/>
<feature type="transmembrane region" description="Helical" evidence="8">
    <location>
        <begin position="90"/>
        <end position="111"/>
    </location>
</feature>
<evidence type="ECO:0000313" key="9">
    <source>
        <dbReference type="EMBL" id="MBP3193293.1"/>
    </source>
</evidence>
<feature type="transmembrane region" description="Helical" evidence="8">
    <location>
        <begin position="313"/>
        <end position="340"/>
    </location>
</feature>
<dbReference type="PANTHER" id="PTHR34856">
    <property type="entry name" value="PROTEIN NRFD"/>
    <property type="match status" value="1"/>
</dbReference>
<feature type="transmembrane region" description="Helical" evidence="8">
    <location>
        <begin position="199"/>
        <end position="220"/>
    </location>
</feature>
<dbReference type="RefSeq" id="WP_210512751.1">
    <property type="nucleotide sequence ID" value="NZ_JAFIDN010000009.1"/>
</dbReference>
<evidence type="ECO:0000256" key="5">
    <source>
        <dbReference type="ARBA" id="ARBA00022989"/>
    </source>
</evidence>
<dbReference type="PANTHER" id="PTHR34856:SF2">
    <property type="entry name" value="PROTEIN NRFD"/>
    <property type="match status" value="1"/>
</dbReference>
<dbReference type="GO" id="GO:0005886">
    <property type="term" value="C:plasma membrane"/>
    <property type="evidence" value="ECO:0007669"/>
    <property type="project" value="UniProtKB-SubCell"/>
</dbReference>
<feature type="transmembrane region" description="Helical" evidence="8">
    <location>
        <begin position="280"/>
        <end position="301"/>
    </location>
</feature>
<gene>
    <name evidence="10" type="primary">nrfD</name>
    <name evidence="9" type="ORF">NATSA_11500</name>
    <name evidence="10" type="ORF">NATSA_11515</name>
</gene>
<comment type="similarity">
    <text evidence="2">Belongs to the NrfD family.</text>
</comment>
<reference evidence="10" key="1">
    <citation type="submission" date="2021-02" db="EMBL/GenBank/DDBJ databases">
        <title>Natronogracilivirga saccharolytica gen. nov. sp. nov. a new anaerobic, haloalkiliphilic carbohydrate-fermenting bacterium from soda lake and proposing of Cyclonatronumiaceae fam. nov. in the phylum Balneolaeota.</title>
        <authorList>
            <person name="Zhilina T.N."/>
            <person name="Sorokin D.Y."/>
            <person name="Zavarzina D.G."/>
            <person name="Toshchakov S.V."/>
            <person name="Kublanov I.V."/>
        </authorList>
    </citation>
    <scope>NUCLEOTIDE SEQUENCE</scope>
    <source>
        <strain evidence="10">Z-1702</strain>
    </source>
</reference>
<dbReference type="InterPro" id="IPR005614">
    <property type="entry name" value="NrfD-like"/>
</dbReference>
<evidence type="ECO:0000256" key="2">
    <source>
        <dbReference type="ARBA" id="ARBA00008929"/>
    </source>
</evidence>
<feature type="region of interest" description="Disordered" evidence="7">
    <location>
        <begin position="399"/>
        <end position="423"/>
    </location>
</feature>
<feature type="transmembrane region" description="Helical" evidence="8">
    <location>
        <begin position="165"/>
        <end position="187"/>
    </location>
</feature>
<keyword evidence="4 8" id="KW-0812">Transmembrane</keyword>
<evidence type="ECO:0000256" key="1">
    <source>
        <dbReference type="ARBA" id="ARBA00004651"/>
    </source>
</evidence>
<dbReference type="EMBL" id="JAFIDN010000009">
    <property type="protein sequence ID" value="MBP3193293.1"/>
    <property type="molecule type" value="Genomic_DNA"/>
</dbReference>
<evidence type="ECO:0000313" key="10">
    <source>
        <dbReference type="EMBL" id="MBP3193296.1"/>
    </source>
</evidence>
<evidence type="ECO:0000313" key="11">
    <source>
        <dbReference type="Proteomes" id="UP000673975"/>
    </source>
</evidence>
<feature type="transmembrane region" description="Helical" evidence="8">
    <location>
        <begin position="20"/>
        <end position="42"/>
    </location>
</feature>
<feature type="transmembrane region" description="Helical" evidence="8">
    <location>
        <begin position="54"/>
        <end position="78"/>
    </location>
</feature>
<accession>A0A8J7UU65</accession>
<dbReference type="Pfam" id="PF03916">
    <property type="entry name" value="NrfD"/>
    <property type="match status" value="1"/>
</dbReference>
<sequence length="423" mass="46775">MATSQTASGYLKRTNKQFRIALIIGIAALVIGAIGVFRVLYFGNLGNLSTEVPWGLWVGLYEYFVLLEVGAVLSFVLLRYGAGIRELDRLGPIIMLTALAALAGALISIFHDLGQPFRVWRPILAPDFGSLLTWMIWLHLAYLVILVIELWAYRLGRKDIVKNMAYISVPAGAALVAVLGSFLSVAAARPLWNDLLLPVVYLISAFVVGTGLVLLQHLLFSPDRGSPVYHELARRLGRWFLSWIMIGAFTALTISLVMSYADVPATAAILEQMLTGEYAWTIWVFHVGLGILLPVILLFWQERIGDQVNRIRMLGAASALMVANFLMVPMNVVIPALAYRYDHVRDTLIRFEYFPHLVEWLVMVFVIGLMLVIFALGIRLVIQPFYRMAISPAAGAVHDADSPGDGGHQAPSPPNTDSKNDES</sequence>
<dbReference type="Gene3D" id="1.20.1630.10">
    <property type="entry name" value="Formate dehydrogenase/DMSO reductase domain"/>
    <property type="match status" value="1"/>
</dbReference>
<evidence type="ECO:0000256" key="3">
    <source>
        <dbReference type="ARBA" id="ARBA00022475"/>
    </source>
</evidence>
<dbReference type="Proteomes" id="UP000673975">
    <property type="component" value="Unassembled WGS sequence"/>
</dbReference>
<dbReference type="AlphaFoldDB" id="A0A8J7UU65"/>
<protein>
    <submittedName>
        <fullName evidence="10">Polysulfide reductase NrfD</fullName>
    </submittedName>
</protein>
<keyword evidence="11" id="KW-1185">Reference proteome</keyword>
<name>A0A8J7UU65_9BACT</name>